<dbReference type="EMBL" id="MTYJ01000032">
    <property type="protein sequence ID" value="OQV20265.1"/>
    <property type="molecule type" value="Genomic_DNA"/>
</dbReference>
<feature type="compositionally biased region" description="Low complexity" evidence="2">
    <location>
        <begin position="77"/>
        <end position="105"/>
    </location>
</feature>
<feature type="compositionally biased region" description="Basic residues" evidence="2">
    <location>
        <begin position="768"/>
        <end position="778"/>
    </location>
</feature>
<feature type="region of interest" description="Disordered" evidence="2">
    <location>
        <begin position="736"/>
        <end position="778"/>
    </location>
</feature>
<evidence type="ECO:0000256" key="2">
    <source>
        <dbReference type="SAM" id="MobiDB-lite"/>
    </source>
</evidence>
<proteinExistence type="predicted"/>
<comment type="caution">
    <text evidence="3">The sequence shown here is derived from an EMBL/GenBank/DDBJ whole genome shotgun (WGS) entry which is preliminary data.</text>
</comment>
<keyword evidence="4" id="KW-1185">Reference proteome</keyword>
<feature type="region of interest" description="Disordered" evidence="2">
    <location>
        <begin position="565"/>
        <end position="637"/>
    </location>
</feature>
<protein>
    <submittedName>
        <fullName evidence="3">Uncharacterized protein</fullName>
    </submittedName>
</protein>
<feature type="compositionally biased region" description="Polar residues" evidence="2">
    <location>
        <begin position="143"/>
        <end position="165"/>
    </location>
</feature>
<feature type="compositionally biased region" description="Basic residues" evidence="2">
    <location>
        <begin position="168"/>
        <end position="178"/>
    </location>
</feature>
<feature type="compositionally biased region" description="Polar residues" evidence="2">
    <location>
        <begin position="736"/>
        <end position="745"/>
    </location>
</feature>
<keyword evidence="1" id="KW-0175">Coiled coil</keyword>
<evidence type="ECO:0000313" key="3">
    <source>
        <dbReference type="EMBL" id="OQV20265.1"/>
    </source>
</evidence>
<feature type="region of interest" description="Disordered" evidence="2">
    <location>
        <begin position="76"/>
        <end position="235"/>
    </location>
</feature>
<feature type="compositionally biased region" description="Low complexity" evidence="2">
    <location>
        <begin position="32"/>
        <end position="53"/>
    </location>
</feature>
<feature type="coiled-coil region" evidence="1">
    <location>
        <begin position="321"/>
        <end position="484"/>
    </location>
</feature>
<sequence>MVKKSAASKNAPAFRNRQNPPGLNPTAQPFLPTAATSKPPTTAAAPLNPAAPTFIPKTPSLSESSVVVVEPILKTSAVPPAGGANSNGGAVPPAGGVTVAAAPKTVKLEVPSGKKKSATTQNGASVTPEKAVADSNDGHLTDGGSSSFGNYSESGRQTPSVRASMSKSQRRRNNRNKKSQSFEAADLPTSESGHSDREGAISSSGGSSSGEKAAHNKTLTPGSPTKKPASPLVVRESEECATFTMAVPSLKKDLAEAAVAAESGQGDRAAAEVKELQRQLKLREKELKTTEAVAAERDSLKKQVADFEVKWKVHANTIAELNAIQKKATEMDTRLKKYTAQLDEVKEEKRRLAIENVDLREAAAAKEADLRKALAGSEKAAQQKNAEWEEKLTAAGGELNALRDKLIAAEKTASAATTSYNQLKETTKSLEEQSDSREIKKELEALRKDFDAKSKKADLAEHQVQQLRENTRKLESDLDGLKIKLVRIDALERYTGDLEAQLRDASVKVKEAELLRSKLAESEEKIKAKDAHYQTLLASRQQNGSSNSATVALNGGDHQETAETFTSNVEVGRLETKPVQGSGSRTSVEPLSNGKETERERSPFRSSSSPRSNGGDSRPAASILNGSLGSSPQAKHDGIDRSEARYFSVSHIIDVNAAPERINESLVRAAPDDEEINNEPLDPFGMAAFENPHNPHNGISKALDDACMGEAVPEPEQTANVPLIEPITDVAGTLHANGNGTTNGSLEDGKKAAVPENGPSLVEEVPTRRKRRGCCTVQ</sequence>
<evidence type="ECO:0000313" key="4">
    <source>
        <dbReference type="Proteomes" id="UP000192578"/>
    </source>
</evidence>
<evidence type="ECO:0000256" key="1">
    <source>
        <dbReference type="SAM" id="Coils"/>
    </source>
</evidence>
<reference evidence="4" key="1">
    <citation type="submission" date="2017-01" db="EMBL/GenBank/DDBJ databases">
        <title>Comparative genomics of anhydrobiosis in the tardigrade Hypsibius dujardini.</title>
        <authorList>
            <person name="Yoshida Y."/>
            <person name="Koutsovoulos G."/>
            <person name="Laetsch D."/>
            <person name="Stevens L."/>
            <person name="Kumar S."/>
            <person name="Horikawa D."/>
            <person name="Ishino K."/>
            <person name="Komine S."/>
            <person name="Tomita M."/>
            <person name="Blaxter M."/>
            <person name="Arakawa K."/>
        </authorList>
    </citation>
    <scope>NUCLEOTIDE SEQUENCE [LARGE SCALE GENOMIC DNA]</scope>
    <source>
        <strain evidence="4">Z151</strain>
    </source>
</reference>
<feature type="region of interest" description="Disordered" evidence="2">
    <location>
        <begin position="1"/>
        <end position="62"/>
    </location>
</feature>
<accession>A0A1W0WYM9</accession>
<name>A0A1W0WYM9_HYPEX</name>
<feature type="compositionally biased region" description="Polar residues" evidence="2">
    <location>
        <begin position="624"/>
        <end position="633"/>
    </location>
</feature>
<feature type="compositionally biased region" description="Polar residues" evidence="2">
    <location>
        <begin position="16"/>
        <end position="27"/>
    </location>
</feature>
<feature type="coiled-coil region" evidence="1">
    <location>
        <begin position="266"/>
        <end position="293"/>
    </location>
</feature>
<dbReference type="AlphaFoldDB" id="A0A1W0WYM9"/>
<gene>
    <name evidence="3" type="ORF">BV898_05816</name>
</gene>
<organism evidence="3 4">
    <name type="scientific">Hypsibius exemplaris</name>
    <name type="common">Freshwater tardigrade</name>
    <dbReference type="NCBI Taxonomy" id="2072580"/>
    <lineage>
        <taxon>Eukaryota</taxon>
        <taxon>Metazoa</taxon>
        <taxon>Ecdysozoa</taxon>
        <taxon>Tardigrada</taxon>
        <taxon>Eutardigrada</taxon>
        <taxon>Parachela</taxon>
        <taxon>Hypsibioidea</taxon>
        <taxon>Hypsibiidae</taxon>
        <taxon>Hypsibius</taxon>
    </lineage>
</organism>
<feature type="compositionally biased region" description="Polar residues" evidence="2">
    <location>
        <begin position="579"/>
        <end position="590"/>
    </location>
</feature>
<dbReference type="Proteomes" id="UP000192578">
    <property type="component" value="Unassembled WGS sequence"/>
</dbReference>